<evidence type="ECO:0000313" key="9">
    <source>
        <dbReference type="EMBL" id="CUP42519.1"/>
    </source>
</evidence>
<keyword evidence="5" id="KW-0998">Cell outer membrane</keyword>
<keyword evidence="4" id="KW-0472">Membrane</keyword>
<evidence type="ECO:0000256" key="1">
    <source>
        <dbReference type="ARBA" id="ARBA00004442"/>
    </source>
</evidence>
<dbReference type="Gene3D" id="1.25.40.390">
    <property type="match status" value="1"/>
</dbReference>
<dbReference type="SUPFAM" id="SSF48452">
    <property type="entry name" value="TPR-like"/>
    <property type="match status" value="1"/>
</dbReference>
<dbReference type="InterPro" id="IPR012944">
    <property type="entry name" value="SusD_RagB_dom"/>
</dbReference>
<feature type="domain" description="SusD-like N-terminal" evidence="8">
    <location>
        <begin position="90"/>
        <end position="218"/>
    </location>
</feature>
<evidence type="ECO:0000256" key="3">
    <source>
        <dbReference type="ARBA" id="ARBA00022729"/>
    </source>
</evidence>
<proteinExistence type="inferred from homology"/>
<gene>
    <name evidence="9" type="ORF">ERS852511_02079</name>
</gene>
<dbReference type="InterPro" id="IPR033985">
    <property type="entry name" value="SusD-like_N"/>
</dbReference>
<evidence type="ECO:0000313" key="10">
    <source>
        <dbReference type="Proteomes" id="UP000095576"/>
    </source>
</evidence>
<accession>A0A174N982</accession>
<evidence type="ECO:0000259" key="7">
    <source>
        <dbReference type="Pfam" id="PF07980"/>
    </source>
</evidence>
<protein>
    <submittedName>
        <fullName evidence="9">RagB/SusD domain protein</fullName>
    </submittedName>
</protein>
<evidence type="ECO:0000256" key="2">
    <source>
        <dbReference type="ARBA" id="ARBA00006275"/>
    </source>
</evidence>
<sequence>MNCTLIKKSCVGLLAIILSTSCADLTENLTGQPTVDKFFQTLTDFNSYITGAYTPLILLYGTDMPYAASAGAEDVNTPVIRWKGFEQVNINTVGNPDEVTDELWNSYYTSISACNTLIKIIGENTKLSPDELSPIGGEAHFLRAFNYFQLVRWFGEVPLLTEENQDNAAKEPQASVARIYEQIVSDLKNAELTLPLSQDDPGRPSRWAAKALLAKVYLTMAGFPLNETSCYALARDKANEVISEKVYTLEKVYSQLWLWSNRKINSEFIFALYASSDNATGSYIHQAVRPTDHGENGWADWTSDKRFLETFPVGDGSRLSGTFYTRMRDGASWEDTNVAQPYVGKYRDAGPKSGGYSGIATANKADGFFCMLRYADVLLIYAEAANLAEGSPSKAAYDAINEVRERAGLTKLSGLTPAQFDKAVLDERNWELAFECNRWFDLCRRHILKETLEAYYPEAKIDDHNYLLPKPSDQMTIMTGIVQNPGYN</sequence>
<keyword evidence="3 6" id="KW-0732">Signal</keyword>
<dbReference type="CDD" id="cd08977">
    <property type="entry name" value="SusD"/>
    <property type="match status" value="1"/>
</dbReference>
<dbReference type="InterPro" id="IPR011990">
    <property type="entry name" value="TPR-like_helical_dom_sf"/>
</dbReference>
<dbReference type="GO" id="GO:0009279">
    <property type="term" value="C:cell outer membrane"/>
    <property type="evidence" value="ECO:0007669"/>
    <property type="project" value="UniProtKB-SubCell"/>
</dbReference>
<evidence type="ECO:0000259" key="8">
    <source>
        <dbReference type="Pfam" id="PF14322"/>
    </source>
</evidence>
<feature type="signal peptide" evidence="6">
    <location>
        <begin position="1"/>
        <end position="23"/>
    </location>
</feature>
<reference evidence="9 10" key="1">
    <citation type="submission" date="2015-09" db="EMBL/GenBank/DDBJ databases">
        <authorList>
            <consortium name="Pathogen Informatics"/>
        </authorList>
    </citation>
    <scope>NUCLEOTIDE SEQUENCE [LARGE SCALE GENOMIC DNA]</scope>
    <source>
        <strain evidence="9 10">2789STDY5834899</strain>
    </source>
</reference>
<dbReference type="RefSeq" id="WP_070103075.1">
    <property type="nucleotide sequence ID" value="NZ_CAXUFE010000017.1"/>
</dbReference>
<dbReference type="Pfam" id="PF14322">
    <property type="entry name" value="SusD-like_3"/>
    <property type="match status" value="1"/>
</dbReference>
<evidence type="ECO:0000256" key="5">
    <source>
        <dbReference type="ARBA" id="ARBA00023237"/>
    </source>
</evidence>
<organism evidence="9 10">
    <name type="scientific">Bacteroides thetaiotaomicron</name>
    <dbReference type="NCBI Taxonomy" id="818"/>
    <lineage>
        <taxon>Bacteria</taxon>
        <taxon>Pseudomonadati</taxon>
        <taxon>Bacteroidota</taxon>
        <taxon>Bacteroidia</taxon>
        <taxon>Bacteroidales</taxon>
        <taxon>Bacteroidaceae</taxon>
        <taxon>Bacteroides</taxon>
    </lineage>
</organism>
<dbReference type="Proteomes" id="UP000095576">
    <property type="component" value="Unassembled WGS sequence"/>
</dbReference>
<dbReference type="AlphaFoldDB" id="A0A174N982"/>
<comment type="subcellular location">
    <subcellularLocation>
        <location evidence="1">Cell outer membrane</location>
    </subcellularLocation>
</comment>
<dbReference type="Pfam" id="PF07980">
    <property type="entry name" value="SusD_RagB"/>
    <property type="match status" value="1"/>
</dbReference>
<dbReference type="EMBL" id="CZAP01000005">
    <property type="protein sequence ID" value="CUP42519.1"/>
    <property type="molecule type" value="Genomic_DNA"/>
</dbReference>
<feature type="chain" id="PRO_5043136669" evidence="6">
    <location>
        <begin position="24"/>
        <end position="488"/>
    </location>
</feature>
<evidence type="ECO:0000256" key="4">
    <source>
        <dbReference type="ARBA" id="ARBA00023136"/>
    </source>
</evidence>
<name>A0A174N982_BACT4</name>
<feature type="domain" description="RagB/SusD" evidence="7">
    <location>
        <begin position="331"/>
        <end position="487"/>
    </location>
</feature>
<evidence type="ECO:0000256" key="6">
    <source>
        <dbReference type="SAM" id="SignalP"/>
    </source>
</evidence>
<comment type="similarity">
    <text evidence="2">Belongs to the SusD family.</text>
</comment>
<dbReference type="PROSITE" id="PS51257">
    <property type="entry name" value="PROKAR_LIPOPROTEIN"/>
    <property type="match status" value="1"/>
</dbReference>